<keyword evidence="10 11" id="KW-0676">Redox-active center</keyword>
<gene>
    <name evidence="15" type="primary">PDIA3</name>
    <name evidence="15" type="ORF">T4A_9584</name>
</gene>
<evidence type="ECO:0000256" key="1">
    <source>
        <dbReference type="ARBA" id="ARBA00001182"/>
    </source>
</evidence>
<evidence type="ECO:0000313" key="15">
    <source>
        <dbReference type="EMBL" id="KRY65691.1"/>
    </source>
</evidence>
<sequence length="663" mass="75477">MMYLACFLCLLFSNGLLASDVLEFTDSTFDERIKQHDLILVEFYAPWCGHCKRLAPEYEKAATLLKNADTPVPLAKVDCDANKVLCETQNVRGFPTLKIFRKGSYVSDYDGPREANGIYKHMGGMVGPSSKELKTVDDFKKFIDSKEFTIVGFFEKESKLKDSFLKVADLERTKFRFGHTSEKEILKEHGVNDDIIVFVPKKYHNKFEDSRVVYEGNFDSDRIKKFLNSEIYGLCGHRQVDNAASFSKPLLIAYYDVDYERNPKGTNYFRNRMMKVAKEFKRKLTFCISNKDEFAGEIESFGLSDDVDKQNMIVAVLDKDKRKYVMKDEFSVENLKTFVENFLAGKLEPSIKSEPIPETNDSPVKVVVAKTFDDFMKQDKDIMLEFYAPWCGHCKNLAPVYDQLGIKMENENVLIAKIDATANDIPDNFEVHGFPTLYWVPRNAKDKPQSYTGGRTLEDFIKYIARHATDELKGWDPENERTTCSKERRAAVVGDRTFSVRSSGKVNTENLFLEHHLRMHSLIRCELNQVRPPTPAPWLSPTAPKATFFGDNFDPAHQRQAGLLMPTPAPGNADICCSKLGGDVALPCSDGLENVPLTDIGHHLASERLDGRSACSATLIGHLTVEKCHRQRHLSLEKVPEDILTKEVRKWCFESLDRKFSEA</sequence>
<comment type="caution">
    <text evidence="15">The sequence shown here is derived from an EMBL/GenBank/DDBJ whole genome shotgun (WGS) entry which is preliminary data.</text>
</comment>
<dbReference type="InterPro" id="IPR017937">
    <property type="entry name" value="Thioredoxin_CS"/>
</dbReference>
<dbReference type="CDD" id="cd02995">
    <property type="entry name" value="PDI_a_PDI_a'_C"/>
    <property type="match status" value="1"/>
</dbReference>
<dbReference type="Proteomes" id="UP000054632">
    <property type="component" value="Unassembled WGS sequence"/>
</dbReference>
<dbReference type="InterPro" id="IPR013766">
    <property type="entry name" value="Thioredoxin_domain"/>
</dbReference>
<evidence type="ECO:0000256" key="9">
    <source>
        <dbReference type="ARBA" id="ARBA00023235"/>
    </source>
</evidence>
<dbReference type="NCBIfam" id="TIGR01126">
    <property type="entry name" value="pdi_dom"/>
    <property type="match status" value="2"/>
</dbReference>
<feature type="domain" description="Thioredoxin" evidence="14">
    <location>
        <begin position="342"/>
        <end position="469"/>
    </location>
</feature>
<comment type="similarity">
    <text evidence="3 12">Belongs to the protein disulfide isomerase family.</text>
</comment>
<comment type="catalytic activity">
    <reaction evidence="1 13">
        <text>Catalyzes the rearrangement of -S-S- bonds in proteins.</text>
        <dbReference type="EC" id="5.3.4.1"/>
    </reaction>
</comment>
<proteinExistence type="inferred from homology"/>
<keyword evidence="7" id="KW-0256">Endoplasmic reticulum</keyword>
<dbReference type="FunFam" id="3.40.30.10:FF:000077">
    <property type="entry name" value="Protein disulfide-isomerase"/>
    <property type="match status" value="1"/>
</dbReference>
<dbReference type="GO" id="GO:0006457">
    <property type="term" value="P:protein folding"/>
    <property type="evidence" value="ECO:0007669"/>
    <property type="project" value="TreeGrafter"/>
</dbReference>
<dbReference type="InterPro" id="IPR005792">
    <property type="entry name" value="Prot_disulphide_isomerase"/>
</dbReference>
<evidence type="ECO:0000256" key="10">
    <source>
        <dbReference type="ARBA" id="ARBA00023284"/>
    </source>
</evidence>
<evidence type="ECO:0000256" key="6">
    <source>
        <dbReference type="ARBA" id="ARBA00022737"/>
    </source>
</evidence>
<evidence type="ECO:0000256" key="7">
    <source>
        <dbReference type="ARBA" id="ARBA00022824"/>
    </source>
</evidence>
<keyword evidence="5 13" id="KW-0732">Signal</keyword>
<dbReference type="InterPro" id="IPR036249">
    <property type="entry name" value="Thioredoxin-like_sf"/>
</dbReference>
<evidence type="ECO:0000313" key="16">
    <source>
        <dbReference type="Proteomes" id="UP000054632"/>
    </source>
</evidence>
<dbReference type="Gene3D" id="3.40.30.10">
    <property type="entry name" value="Glutaredoxin"/>
    <property type="match status" value="4"/>
</dbReference>
<evidence type="ECO:0000259" key="14">
    <source>
        <dbReference type="PROSITE" id="PS51352"/>
    </source>
</evidence>
<dbReference type="GO" id="GO:0034976">
    <property type="term" value="P:response to endoplasmic reticulum stress"/>
    <property type="evidence" value="ECO:0007669"/>
    <property type="project" value="TreeGrafter"/>
</dbReference>
<dbReference type="SUPFAM" id="SSF52833">
    <property type="entry name" value="Thioredoxin-like"/>
    <property type="match status" value="4"/>
</dbReference>
<evidence type="ECO:0000256" key="13">
    <source>
        <dbReference type="RuleBase" id="RU361130"/>
    </source>
</evidence>
<keyword evidence="6" id="KW-0677">Repeat</keyword>
<organism evidence="15 16">
    <name type="scientific">Trichinella pseudospiralis</name>
    <name type="common">Parasitic roundworm</name>
    <dbReference type="NCBI Taxonomy" id="6337"/>
    <lineage>
        <taxon>Eukaryota</taxon>
        <taxon>Metazoa</taxon>
        <taxon>Ecdysozoa</taxon>
        <taxon>Nematoda</taxon>
        <taxon>Enoplea</taxon>
        <taxon>Dorylaimia</taxon>
        <taxon>Trichinellida</taxon>
        <taxon>Trichinellidae</taxon>
        <taxon>Trichinella</taxon>
    </lineage>
</organism>
<dbReference type="PROSITE" id="PS51352">
    <property type="entry name" value="THIOREDOXIN_2"/>
    <property type="match status" value="2"/>
</dbReference>
<dbReference type="InterPro" id="IPR041868">
    <property type="entry name" value="PDIA3_PDI_b"/>
</dbReference>
<evidence type="ECO:0000256" key="11">
    <source>
        <dbReference type="PIRSR" id="PIRSR605792-51"/>
    </source>
</evidence>
<dbReference type="NCBIfam" id="TIGR01130">
    <property type="entry name" value="ER_PDI_fam"/>
    <property type="match status" value="1"/>
</dbReference>
<dbReference type="PROSITE" id="PS00194">
    <property type="entry name" value="THIOREDOXIN_1"/>
    <property type="match status" value="2"/>
</dbReference>
<dbReference type="EMBL" id="JYDR01000198">
    <property type="protein sequence ID" value="KRY65691.1"/>
    <property type="molecule type" value="Genomic_DNA"/>
</dbReference>
<evidence type="ECO:0000256" key="4">
    <source>
        <dbReference type="ARBA" id="ARBA00012723"/>
    </source>
</evidence>
<keyword evidence="9 13" id="KW-0413">Isomerase</keyword>
<evidence type="ECO:0000256" key="2">
    <source>
        <dbReference type="ARBA" id="ARBA00004319"/>
    </source>
</evidence>
<dbReference type="AlphaFoldDB" id="A0A0V1DVZ2"/>
<dbReference type="Pfam" id="PF13848">
    <property type="entry name" value="Thioredoxin_6"/>
    <property type="match status" value="1"/>
</dbReference>
<dbReference type="CDD" id="cd02961">
    <property type="entry name" value="PDI_a_family"/>
    <property type="match status" value="1"/>
</dbReference>
<dbReference type="CDD" id="cd03069">
    <property type="entry name" value="PDI_b_ERp57"/>
    <property type="match status" value="1"/>
</dbReference>
<dbReference type="PRINTS" id="PR00421">
    <property type="entry name" value="THIOREDOXIN"/>
</dbReference>
<evidence type="ECO:0000256" key="5">
    <source>
        <dbReference type="ARBA" id="ARBA00022729"/>
    </source>
</evidence>
<comment type="subcellular location">
    <subcellularLocation>
        <location evidence="2">Endoplasmic reticulum lumen</location>
    </subcellularLocation>
</comment>
<dbReference type="FunFam" id="3.40.30.10:FF:000045">
    <property type="entry name" value="Disulfide-isomerase A3"/>
    <property type="match status" value="1"/>
</dbReference>
<evidence type="ECO:0000256" key="12">
    <source>
        <dbReference type="RuleBase" id="RU004208"/>
    </source>
</evidence>
<dbReference type="InterPro" id="IPR005788">
    <property type="entry name" value="PDI_thioredoxin-like_dom"/>
</dbReference>
<dbReference type="Pfam" id="PF00085">
    <property type="entry name" value="Thioredoxin"/>
    <property type="match status" value="2"/>
</dbReference>
<feature type="signal peptide" evidence="13">
    <location>
        <begin position="1"/>
        <end position="18"/>
    </location>
</feature>
<feature type="disulfide bond" description="Redox-active" evidence="11">
    <location>
        <begin position="391"/>
        <end position="394"/>
    </location>
</feature>
<dbReference type="EC" id="5.3.4.1" evidence="4 13"/>
<feature type="disulfide bond" description="Redox-active" evidence="11">
    <location>
        <begin position="48"/>
        <end position="51"/>
    </location>
</feature>
<evidence type="ECO:0000256" key="3">
    <source>
        <dbReference type="ARBA" id="ARBA00006347"/>
    </source>
</evidence>
<reference evidence="15 16" key="1">
    <citation type="submission" date="2015-01" db="EMBL/GenBank/DDBJ databases">
        <title>Evolution of Trichinella species and genotypes.</title>
        <authorList>
            <person name="Korhonen P.K."/>
            <person name="Edoardo P."/>
            <person name="Giuseppe L.R."/>
            <person name="Gasser R.B."/>
        </authorList>
    </citation>
    <scope>NUCLEOTIDE SEQUENCE [LARGE SCALE GENOMIC DNA]</scope>
    <source>
        <strain evidence="15">ISS13</strain>
    </source>
</reference>
<dbReference type="GO" id="GO:0003756">
    <property type="term" value="F:protein disulfide isomerase activity"/>
    <property type="evidence" value="ECO:0007669"/>
    <property type="project" value="UniProtKB-EC"/>
</dbReference>
<name>A0A0V1DVZ2_TRIPS</name>
<keyword evidence="8 11" id="KW-1015">Disulfide bond</keyword>
<feature type="domain" description="Thioredoxin" evidence="14">
    <location>
        <begin position="15"/>
        <end position="148"/>
    </location>
</feature>
<dbReference type="PANTHER" id="PTHR18929:SF132">
    <property type="entry name" value="PROTEIN DISULFIDE-ISOMERASE A3"/>
    <property type="match status" value="1"/>
</dbReference>
<protein>
    <recommendedName>
        <fullName evidence="4 13">Protein disulfide-isomerase</fullName>
        <ecNumber evidence="4 13">5.3.4.1</ecNumber>
    </recommendedName>
</protein>
<feature type="chain" id="PRO_5006773825" description="Protein disulfide-isomerase" evidence="13">
    <location>
        <begin position="19"/>
        <end position="663"/>
    </location>
</feature>
<dbReference type="CDD" id="cd03073">
    <property type="entry name" value="PDI_b'_ERp72_ERp57"/>
    <property type="match status" value="1"/>
</dbReference>
<dbReference type="PANTHER" id="PTHR18929">
    <property type="entry name" value="PROTEIN DISULFIDE ISOMERASE"/>
    <property type="match status" value="1"/>
</dbReference>
<evidence type="ECO:0000256" key="8">
    <source>
        <dbReference type="ARBA" id="ARBA00023157"/>
    </source>
</evidence>
<dbReference type="FunFam" id="3.40.30.10:FF:000303">
    <property type="entry name" value="Protein disulfide-isomerase"/>
    <property type="match status" value="1"/>
</dbReference>
<dbReference type="GO" id="GO:0005788">
    <property type="term" value="C:endoplasmic reticulum lumen"/>
    <property type="evidence" value="ECO:0007669"/>
    <property type="project" value="UniProtKB-SubCell"/>
</dbReference>
<accession>A0A0V1DVZ2</accession>
<dbReference type="FunFam" id="3.40.30.10:FF:000017">
    <property type="entry name" value="Protein disulfide-isomerase A4"/>
    <property type="match status" value="1"/>
</dbReference>